<comment type="caution">
    <text evidence="1">The sequence shown here is derived from an EMBL/GenBank/DDBJ whole genome shotgun (WGS) entry which is preliminary data.</text>
</comment>
<gene>
    <name evidence="1" type="ORF">HF682_04380</name>
</gene>
<accession>A0A847RT54</accession>
<proteinExistence type="predicted"/>
<sequence length="270" mass="29767">MTLTTEEMAKALAGHAAAIPDWLSQAGEEEMLAVLSCPALEGRALCRILQAVHVHPGLPVEQQASVLQALMASPLLQTDDAANQPALLKAVWGLAAQVTVSATTAAALSRLYARLPALRSALAQPLEVAQRWLPPGDQQLEPATSGHCTLSTWQAVRMALGRLALAQSPRLAARLLEGDDVALRLVVYACANLSTRQMAQAFSRDGEHAWLEMVHNPMLWRWRSRRQRLHDLAWFMISSQYPPSIWQAELYNALSDRYMQQHPAWFAAAR</sequence>
<protein>
    <submittedName>
        <fullName evidence="1">Uncharacterized protein</fullName>
    </submittedName>
</protein>
<organism evidence="1 2">
    <name type="scientific">Leeia aquatica</name>
    <dbReference type="NCBI Taxonomy" id="2725557"/>
    <lineage>
        <taxon>Bacteria</taxon>
        <taxon>Pseudomonadati</taxon>
        <taxon>Pseudomonadota</taxon>
        <taxon>Betaproteobacteria</taxon>
        <taxon>Neisseriales</taxon>
        <taxon>Leeiaceae</taxon>
        <taxon>Leeia</taxon>
    </lineage>
</organism>
<keyword evidence="2" id="KW-1185">Reference proteome</keyword>
<dbReference type="Proteomes" id="UP000587991">
    <property type="component" value="Unassembled WGS sequence"/>
</dbReference>
<evidence type="ECO:0000313" key="1">
    <source>
        <dbReference type="EMBL" id="NLR74390.1"/>
    </source>
</evidence>
<dbReference type="AlphaFoldDB" id="A0A847RT54"/>
<evidence type="ECO:0000313" key="2">
    <source>
        <dbReference type="Proteomes" id="UP000587991"/>
    </source>
</evidence>
<reference evidence="1 2" key="1">
    <citation type="submission" date="2020-04" db="EMBL/GenBank/DDBJ databases">
        <title>Draft genome of Leeia sp. IMCC25680.</title>
        <authorList>
            <person name="Song J."/>
            <person name="Cho J.-C."/>
        </authorList>
    </citation>
    <scope>NUCLEOTIDE SEQUENCE [LARGE SCALE GENOMIC DNA]</scope>
    <source>
        <strain evidence="1 2">IMCC25680</strain>
    </source>
</reference>
<dbReference type="RefSeq" id="WP_168876007.1">
    <property type="nucleotide sequence ID" value="NZ_JABAIM010000001.1"/>
</dbReference>
<name>A0A847RT54_9NEIS</name>
<dbReference type="EMBL" id="JABAIM010000001">
    <property type="protein sequence ID" value="NLR74390.1"/>
    <property type="molecule type" value="Genomic_DNA"/>
</dbReference>